<dbReference type="EMBL" id="RWJN01000576">
    <property type="protein sequence ID" value="TCD60564.1"/>
    <property type="molecule type" value="Genomic_DNA"/>
</dbReference>
<proteinExistence type="predicted"/>
<name>A0A4R0RDM5_9APHY</name>
<feature type="region of interest" description="Disordered" evidence="1">
    <location>
        <begin position="122"/>
        <end position="146"/>
    </location>
</feature>
<evidence type="ECO:0000313" key="3">
    <source>
        <dbReference type="Proteomes" id="UP000292702"/>
    </source>
</evidence>
<sequence>MYWYKKQMPLDHQVRRRNHLLRAAGRPPHTMQKLMTLSLDARADFNNYMKTVVSASYLVVQRITSVLAIAHVQGYLDQPTNRLDVEKWLSSQGELGQKAERICEHGDYAALLDLWSGAPAMEAPKMPEQTNKELPEVQESPRSTDRTIESDSQLCCCSLKEADGCLHSLSRTF</sequence>
<keyword evidence="3" id="KW-1185">Reference proteome</keyword>
<evidence type="ECO:0000313" key="2">
    <source>
        <dbReference type="EMBL" id="TCD60564.1"/>
    </source>
</evidence>
<accession>A0A4R0RDM5</accession>
<comment type="caution">
    <text evidence="2">The sequence shown here is derived from an EMBL/GenBank/DDBJ whole genome shotgun (WGS) entry which is preliminary data.</text>
</comment>
<reference evidence="2 3" key="1">
    <citation type="submission" date="2018-11" db="EMBL/GenBank/DDBJ databases">
        <title>Genome assembly of Steccherinum ochraceum LE-BIN_3174, the white-rot fungus of the Steccherinaceae family (The Residual Polyporoid clade, Polyporales, Basidiomycota).</title>
        <authorList>
            <person name="Fedorova T.V."/>
            <person name="Glazunova O.A."/>
            <person name="Landesman E.O."/>
            <person name="Moiseenko K.V."/>
            <person name="Psurtseva N.V."/>
            <person name="Savinova O.S."/>
            <person name="Shakhova N.V."/>
            <person name="Tyazhelova T.V."/>
            <person name="Vasina D.V."/>
        </authorList>
    </citation>
    <scope>NUCLEOTIDE SEQUENCE [LARGE SCALE GENOMIC DNA]</scope>
    <source>
        <strain evidence="2 3">LE-BIN_3174</strain>
    </source>
</reference>
<dbReference type="AlphaFoldDB" id="A0A4R0RDM5"/>
<gene>
    <name evidence="2" type="ORF">EIP91_009857</name>
</gene>
<organism evidence="2 3">
    <name type="scientific">Steccherinum ochraceum</name>
    <dbReference type="NCBI Taxonomy" id="92696"/>
    <lineage>
        <taxon>Eukaryota</taxon>
        <taxon>Fungi</taxon>
        <taxon>Dikarya</taxon>
        <taxon>Basidiomycota</taxon>
        <taxon>Agaricomycotina</taxon>
        <taxon>Agaricomycetes</taxon>
        <taxon>Polyporales</taxon>
        <taxon>Steccherinaceae</taxon>
        <taxon>Steccherinum</taxon>
    </lineage>
</organism>
<protein>
    <submittedName>
        <fullName evidence="2">Uncharacterized protein</fullName>
    </submittedName>
</protein>
<dbReference type="Proteomes" id="UP000292702">
    <property type="component" value="Unassembled WGS sequence"/>
</dbReference>
<evidence type="ECO:0000256" key="1">
    <source>
        <dbReference type="SAM" id="MobiDB-lite"/>
    </source>
</evidence>